<organism evidence="1 2">
    <name type="scientific">Microdochium bolleyi</name>
    <dbReference type="NCBI Taxonomy" id="196109"/>
    <lineage>
        <taxon>Eukaryota</taxon>
        <taxon>Fungi</taxon>
        <taxon>Dikarya</taxon>
        <taxon>Ascomycota</taxon>
        <taxon>Pezizomycotina</taxon>
        <taxon>Sordariomycetes</taxon>
        <taxon>Xylariomycetidae</taxon>
        <taxon>Xylariales</taxon>
        <taxon>Microdochiaceae</taxon>
        <taxon>Microdochium</taxon>
    </lineage>
</organism>
<protein>
    <submittedName>
        <fullName evidence="1">Uncharacterized protein</fullName>
    </submittedName>
</protein>
<evidence type="ECO:0000313" key="2">
    <source>
        <dbReference type="Proteomes" id="UP000070501"/>
    </source>
</evidence>
<name>A0A136JBX2_9PEZI</name>
<dbReference type="STRING" id="196109.A0A136JBX2"/>
<sequence length="248" mass="28086">MAEATPRRNDFFRPAEHWLDQSTASASTANNDNDTPKGIKNGHWAALFARDLHSSHNDAPVNFDLMGLQLGSNMKIRPRSPASRFDPLSFLQEISTEQLHTYTTDQLTRLLRQRQDQYEIRNRPAKYHHEPASWIPKPPGFDPTASSKPWVPDEVNECQMRFCHRCRPTCATRATLSIDGILHDDIPPTAAVGFGFHLQGTRPVVSANIVRNIGFRAVPWLSSPNMKPPPALDCCQTCRLLLRTRKLR</sequence>
<dbReference type="AlphaFoldDB" id="A0A136JBX2"/>
<dbReference type="InParanoid" id="A0A136JBX2"/>
<proteinExistence type="predicted"/>
<accession>A0A136JBX2</accession>
<reference evidence="2" key="1">
    <citation type="submission" date="2016-02" db="EMBL/GenBank/DDBJ databases">
        <title>Draft genome sequence of Microdochium bolleyi, a fungal endophyte of beachgrass.</title>
        <authorList>
            <consortium name="DOE Joint Genome Institute"/>
            <person name="David A.S."/>
            <person name="May G."/>
            <person name="Haridas S."/>
            <person name="Lim J."/>
            <person name="Wang M."/>
            <person name="Labutti K."/>
            <person name="Lipzen A."/>
            <person name="Barry K."/>
            <person name="Grigoriev I.V."/>
        </authorList>
    </citation>
    <scope>NUCLEOTIDE SEQUENCE [LARGE SCALE GENOMIC DNA]</scope>
    <source>
        <strain evidence="2">J235TASD1</strain>
    </source>
</reference>
<dbReference type="Proteomes" id="UP000070501">
    <property type="component" value="Unassembled WGS sequence"/>
</dbReference>
<gene>
    <name evidence="1" type="ORF">Micbo1qcDRAFT_173433</name>
</gene>
<dbReference type="EMBL" id="KQ964247">
    <property type="protein sequence ID" value="KXJ94652.1"/>
    <property type="molecule type" value="Genomic_DNA"/>
</dbReference>
<dbReference type="OrthoDB" id="4776522at2759"/>
<keyword evidence="2" id="KW-1185">Reference proteome</keyword>
<evidence type="ECO:0000313" key="1">
    <source>
        <dbReference type="EMBL" id="KXJ94652.1"/>
    </source>
</evidence>